<feature type="compositionally biased region" description="Low complexity" evidence="1">
    <location>
        <begin position="457"/>
        <end position="471"/>
    </location>
</feature>
<accession>A0ABR1HV18</accession>
<protein>
    <submittedName>
        <fullName evidence="2">Uncharacterized protein</fullName>
    </submittedName>
</protein>
<feature type="region of interest" description="Disordered" evidence="1">
    <location>
        <begin position="172"/>
        <end position="1086"/>
    </location>
</feature>
<reference evidence="2 3" key="1">
    <citation type="journal article" date="2025" name="Microbiol. Resour. Announc.">
        <title>Draft genome sequences for Neonectria magnoliae and Neonectria punicea, canker pathogens of Liriodendron tulipifera and Acer saccharum in West Virginia.</title>
        <authorList>
            <person name="Petronek H.M."/>
            <person name="Kasson M.T."/>
            <person name="Metheny A.M."/>
            <person name="Stauder C.M."/>
            <person name="Lovett B."/>
            <person name="Lynch S.C."/>
            <person name="Garnas J.R."/>
            <person name="Kasson L.R."/>
            <person name="Stajich J.E."/>
        </authorList>
    </citation>
    <scope>NUCLEOTIDE SEQUENCE [LARGE SCALE GENOMIC DNA]</scope>
    <source>
        <strain evidence="2 3">NRRL 64653</strain>
    </source>
</reference>
<feature type="compositionally biased region" description="Polar residues" evidence="1">
    <location>
        <begin position="613"/>
        <end position="624"/>
    </location>
</feature>
<feature type="compositionally biased region" description="Polar residues" evidence="1">
    <location>
        <begin position="640"/>
        <end position="659"/>
    </location>
</feature>
<feature type="compositionally biased region" description="Basic and acidic residues" evidence="1">
    <location>
        <begin position="663"/>
        <end position="693"/>
    </location>
</feature>
<dbReference type="Proteomes" id="UP001498476">
    <property type="component" value="Unassembled WGS sequence"/>
</dbReference>
<feature type="compositionally biased region" description="Polar residues" evidence="1">
    <location>
        <begin position="132"/>
        <end position="145"/>
    </location>
</feature>
<organism evidence="2 3">
    <name type="scientific">Neonectria punicea</name>
    <dbReference type="NCBI Taxonomy" id="979145"/>
    <lineage>
        <taxon>Eukaryota</taxon>
        <taxon>Fungi</taxon>
        <taxon>Dikarya</taxon>
        <taxon>Ascomycota</taxon>
        <taxon>Pezizomycotina</taxon>
        <taxon>Sordariomycetes</taxon>
        <taxon>Hypocreomycetidae</taxon>
        <taxon>Hypocreales</taxon>
        <taxon>Nectriaceae</taxon>
        <taxon>Neonectria</taxon>
    </lineage>
</organism>
<feature type="compositionally biased region" description="Polar residues" evidence="1">
    <location>
        <begin position="436"/>
        <end position="451"/>
    </location>
</feature>
<feature type="compositionally biased region" description="Polar residues" evidence="1">
    <location>
        <begin position="333"/>
        <end position="373"/>
    </location>
</feature>
<name>A0ABR1HV18_9HYPO</name>
<evidence type="ECO:0000313" key="2">
    <source>
        <dbReference type="EMBL" id="KAK7424684.1"/>
    </source>
</evidence>
<feature type="compositionally biased region" description="Low complexity" evidence="1">
    <location>
        <begin position="906"/>
        <end position="917"/>
    </location>
</feature>
<feature type="region of interest" description="Disordered" evidence="1">
    <location>
        <begin position="1102"/>
        <end position="1131"/>
    </location>
</feature>
<feature type="compositionally biased region" description="Basic and acidic residues" evidence="1">
    <location>
        <begin position="813"/>
        <end position="825"/>
    </location>
</feature>
<feature type="compositionally biased region" description="Polar residues" evidence="1">
    <location>
        <begin position="978"/>
        <end position="988"/>
    </location>
</feature>
<feature type="compositionally biased region" description="Basic and acidic residues" evidence="1">
    <location>
        <begin position="197"/>
        <end position="221"/>
    </location>
</feature>
<proteinExistence type="predicted"/>
<sequence>MNRFRGRKKTKDDLSAAAASPRPSVESESSGPFKMFGKNKKAPEEEPKPELDLATALPASDDFRTSLLMTGLSARFSMLREQDDPNTKVGKASDDSVLYPKRQSRLMDFGFGGGLSDIAEVESIRAPFARDSSYQSDDAASTSGSMMGRSKPIEGNNLFGGRQKIYKIAANGNKGGATAGRALYDDDVSQSSFQKWRQAERERQSLEEHRQAESPELEPPRPESPPQSEYNRRRETSSTTSSVPSAARNSTAATSTTSSQPTASVKDWQSATAAANPTAPIERTVTRTRRLYEQGLNQDLHNQQTSSLSRIDTLSRQRNFGSRTPDLTPTVPSPASATFSERFASTRSIHNKSSAPNLRSFSPPATMSSQTSPVDAHNKFPPLKERASFGATPPLSPPISETGEPQTISAQFSDRNKSAATSGLNKSSQYDDSRYAQRQMQLQQGRETPTNFFRPESNVSVPSTRSRSSSTHRAPLEKHDPSSFKTKPVVEEEPQTSTFFDDDDDDQPSLTSPTRPDVLPTPPQLTVERPADNEHPAFRKSALPTPLIFETKLDDPKNEESPEDSPTLGPASGGLSGMVRAHLRQDSNASSNYGSAPNDSDLASRFPPERSDIQSFQSMKSNPWESIERGVEMSMDSDLPSPTRSKSSMDPQEHGSQAAASAHDSKAGLDQEKDTDDFARHLADGARRVRERLTSYVESDSGSSAPAPPPISELPPPPRPNALGILKAKSSRGSLVDRTRGDQSQTKAKKLLGLGGPGSTAGAYTSRPGSFEVDEQNKQEQYQSQSDEMYEDDARSSTDKDNVHAGLKAFRQARRELQRMKELEIQQRYQAPQDAPQDAPPPPSQNARPPTREPAPAMRGPPSRQQSQERRPPPISYNRMPSEESRNGNGSRPGSRAPSERDRSGSETSSGGRSGSRPARLRNGSVPRDDYYAPMGSPSGPGPNGMPRQGPMALRPQHMPNQPYPSGSASPGRFNRFGETSPNPNMQPNHYGHEHGQPSPISPMNGGPSPYGQPGPNSQRPFGGHPGNMEQDPPARRMVRNRDMPDMQMPSSASHGAMGQRDGPRGGPGHQNGMTAPPLPPINPRRKTNIMADYVARPDEGTLGVHRMPMSPVSADEGRGGHGVFGASDDEGPAAYRQRLRKAASEANGLNSRARSVRNSPPQPMVPPPMPPNVTGNGMPGGMI</sequence>
<feature type="region of interest" description="Disordered" evidence="1">
    <location>
        <begin position="1143"/>
        <end position="1184"/>
    </location>
</feature>
<feature type="compositionally biased region" description="Polar residues" evidence="1">
    <location>
        <begin position="295"/>
        <end position="327"/>
    </location>
</feature>
<feature type="region of interest" description="Disordered" evidence="1">
    <location>
        <begin position="1"/>
        <end position="51"/>
    </location>
</feature>
<feature type="region of interest" description="Disordered" evidence="1">
    <location>
        <begin position="129"/>
        <end position="158"/>
    </location>
</feature>
<feature type="compositionally biased region" description="Pro residues" evidence="1">
    <location>
        <begin position="1161"/>
        <end position="1172"/>
    </location>
</feature>
<feature type="compositionally biased region" description="Pro residues" evidence="1">
    <location>
        <begin position="706"/>
        <end position="720"/>
    </location>
</feature>
<comment type="caution">
    <text evidence="2">The sequence shown here is derived from an EMBL/GenBank/DDBJ whole genome shotgun (WGS) entry which is preliminary data.</text>
</comment>
<dbReference type="EMBL" id="JAZAVJ010000003">
    <property type="protein sequence ID" value="KAK7424684.1"/>
    <property type="molecule type" value="Genomic_DNA"/>
</dbReference>
<feature type="compositionally biased region" description="Polar residues" evidence="1">
    <location>
        <begin position="403"/>
        <end position="428"/>
    </location>
</feature>
<feature type="compositionally biased region" description="Basic and acidic residues" evidence="1">
    <location>
        <begin position="376"/>
        <end position="387"/>
    </location>
</feature>
<evidence type="ECO:0000313" key="3">
    <source>
        <dbReference type="Proteomes" id="UP001498476"/>
    </source>
</evidence>
<feature type="compositionally biased region" description="Low complexity" evidence="1">
    <location>
        <begin position="237"/>
        <end position="264"/>
    </location>
</feature>
<feature type="compositionally biased region" description="Basic and acidic residues" evidence="1">
    <location>
        <begin position="551"/>
        <end position="560"/>
    </location>
</feature>
<feature type="compositionally biased region" description="Polar residues" evidence="1">
    <location>
        <begin position="1148"/>
        <end position="1160"/>
    </location>
</feature>
<gene>
    <name evidence="2" type="ORF">QQX98_000260</name>
</gene>
<feature type="compositionally biased region" description="Basic and acidic residues" evidence="1">
    <location>
        <begin position="41"/>
        <end position="51"/>
    </location>
</feature>
<evidence type="ECO:0000256" key="1">
    <source>
        <dbReference type="SAM" id="MobiDB-lite"/>
    </source>
</evidence>
<feature type="compositionally biased region" description="Polar residues" evidence="1">
    <location>
        <begin position="586"/>
        <end position="598"/>
    </location>
</feature>
<feature type="compositionally biased region" description="Basic and acidic residues" evidence="1">
    <location>
        <begin position="792"/>
        <end position="803"/>
    </location>
</feature>
<keyword evidence="3" id="KW-1185">Reference proteome</keyword>